<accession>A0A094YTU8</accession>
<dbReference type="AlphaFoldDB" id="A0A094YTU8"/>
<evidence type="ECO:0000313" key="3">
    <source>
        <dbReference type="EMBL" id="KGA96902.1"/>
    </source>
</evidence>
<dbReference type="InterPro" id="IPR011146">
    <property type="entry name" value="HIT-like"/>
</dbReference>
<dbReference type="GO" id="GO:0016787">
    <property type="term" value="F:hydrolase activity"/>
    <property type="evidence" value="ECO:0007669"/>
    <property type="project" value="UniProtKB-KW"/>
</dbReference>
<reference evidence="3 5" key="1">
    <citation type="journal article" date="2014" name="Genome Announc.">
        <title>Draft Genome Sequence of Bacillus alcalophilus AV1934, a Classic Alkaliphile Isolated from Human Feces in 1934.</title>
        <authorList>
            <person name="Attie O."/>
            <person name="Jayaprakash A."/>
            <person name="Shah H."/>
            <person name="Paulsen I.T."/>
            <person name="Morino M."/>
            <person name="Takahashi Y."/>
            <person name="Narumi I."/>
            <person name="Sachidanandam R."/>
            <person name="Satoh K."/>
            <person name="Ito M."/>
            <person name="Krulwich T.A."/>
        </authorList>
    </citation>
    <scope>NUCLEOTIDE SEQUENCE [LARGE SCALE GENOMIC DNA]</scope>
    <source>
        <strain evidence="3 5">AV1934</strain>
    </source>
</reference>
<evidence type="ECO:0000313" key="5">
    <source>
        <dbReference type="Proteomes" id="UP000002754"/>
    </source>
</evidence>
<feature type="domain" description="HIT" evidence="2">
    <location>
        <begin position="35"/>
        <end position="105"/>
    </location>
</feature>
<evidence type="ECO:0000256" key="1">
    <source>
        <dbReference type="PROSITE-ProRule" id="PRU00464"/>
    </source>
</evidence>
<reference evidence="4 6" key="2">
    <citation type="submission" date="2014-01" db="EMBL/GenBank/DDBJ databases">
        <title>Draft genome sequencing of Bacillus alcalophilus CGMCC 1.3604.</title>
        <authorList>
            <person name="Yang J."/>
            <person name="Diao L."/>
            <person name="Yang S."/>
        </authorList>
    </citation>
    <scope>NUCLEOTIDE SEQUENCE [LARGE SCALE GENOMIC DNA]</scope>
    <source>
        <strain evidence="4 6">CGMCC 1.3604</strain>
    </source>
</reference>
<comment type="caution">
    <text evidence="3">The sequence shown here is derived from an EMBL/GenBank/DDBJ whole genome shotgun (WGS) entry which is preliminary data.</text>
</comment>
<dbReference type="EMBL" id="ALPT02000043">
    <property type="protein sequence ID" value="KGA96902.1"/>
    <property type="molecule type" value="Genomic_DNA"/>
</dbReference>
<name>A0A094YTU8_ALKAL</name>
<dbReference type="EMBL" id="JALP01000362">
    <property type="protein sequence ID" value="THG88611.1"/>
    <property type="molecule type" value="Genomic_DNA"/>
</dbReference>
<dbReference type="Proteomes" id="UP000002754">
    <property type="component" value="Unassembled WGS sequence"/>
</dbReference>
<gene>
    <name evidence="4" type="ORF">AJ85_02215</name>
    <name evidence="3" type="ORF">BALCAV_0213515</name>
</gene>
<dbReference type="Pfam" id="PF01230">
    <property type="entry name" value="HIT"/>
    <property type="match status" value="1"/>
</dbReference>
<proteinExistence type="predicted"/>
<dbReference type="eggNOG" id="COG0537">
    <property type="taxonomic scope" value="Bacteria"/>
</dbReference>
<dbReference type="PROSITE" id="PS51084">
    <property type="entry name" value="HIT_2"/>
    <property type="match status" value="1"/>
</dbReference>
<dbReference type="Proteomes" id="UP000297014">
    <property type="component" value="Unassembled WGS sequence"/>
</dbReference>
<dbReference type="RefSeq" id="WP_003322444.1">
    <property type="nucleotide sequence ID" value="NZ_ALPT02000043.1"/>
</dbReference>
<organism evidence="3 5">
    <name type="scientific">Alkalihalobacillus alcalophilus ATCC 27647 = CGMCC 1.3604</name>
    <dbReference type="NCBI Taxonomy" id="1218173"/>
    <lineage>
        <taxon>Bacteria</taxon>
        <taxon>Bacillati</taxon>
        <taxon>Bacillota</taxon>
        <taxon>Bacilli</taxon>
        <taxon>Bacillales</taxon>
        <taxon>Bacillaceae</taxon>
        <taxon>Alkalihalobacillus</taxon>
    </lineage>
</organism>
<dbReference type="Gene3D" id="3.30.428.10">
    <property type="entry name" value="HIT-like"/>
    <property type="match status" value="1"/>
</dbReference>
<dbReference type="OrthoDB" id="9784774at2"/>
<dbReference type="STRING" id="1218173.BALCAV_0213515"/>
<protein>
    <submittedName>
        <fullName evidence="3">Diadenosine tetraphosphate hydrolase</fullName>
    </submittedName>
</protein>
<sequence length="139" mass="16331">MDCLICAKHFQNNNILYQDDYWVLTHGPVQSQLLGYLYLEPKRHVENWTEFTDEELRELGPLIKKVETAIQSLIPIERLYSVTISEAVRHIHLHLIPRFEGLNVKGLALIEQATQQKSQSKELSEKDYELFIKKLKEQL</sequence>
<dbReference type="SUPFAM" id="SSF54197">
    <property type="entry name" value="HIT-like"/>
    <property type="match status" value="1"/>
</dbReference>
<dbReference type="InterPro" id="IPR036265">
    <property type="entry name" value="HIT-like_sf"/>
</dbReference>
<keyword evidence="3" id="KW-0378">Hydrolase</keyword>
<evidence type="ECO:0000313" key="6">
    <source>
        <dbReference type="Proteomes" id="UP000297014"/>
    </source>
</evidence>
<evidence type="ECO:0000313" key="4">
    <source>
        <dbReference type="EMBL" id="THG88611.1"/>
    </source>
</evidence>
<feature type="short sequence motif" description="Histidine triad motif" evidence="1">
    <location>
        <begin position="90"/>
        <end position="94"/>
    </location>
</feature>
<keyword evidence="5" id="KW-1185">Reference proteome</keyword>
<evidence type="ECO:0000259" key="2">
    <source>
        <dbReference type="PROSITE" id="PS51084"/>
    </source>
</evidence>